<dbReference type="Proteomes" id="UP000323386">
    <property type="component" value="Unassembled WGS sequence"/>
</dbReference>
<keyword evidence="3" id="KW-1185">Reference proteome</keyword>
<protein>
    <submittedName>
        <fullName evidence="2">Uncharacterized protein</fullName>
    </submittedName>
</protein>
<evidence type="ECO:0000256" key="1">
    <source>
        <dbReference type="SAM" id="MobiDB-lite"/>
    </source>
</evidence>
<dbReference type="AlphaFoldDB" id="A0A5C3FBG4"/>
<feature type="compositionally biased region" description="Basic and acidic residues" evidence="1">
    <location>
        <begin position="113"/>
        <end position="126"/>
    </location>
</feature>
<organism evidence="2 3">
    <name type="scientific">Pseudozyma flocculosa</name>
    <dbReference type="NCBI Taxonomy" id="84751"/>
    <lineage>
        <taxon>Eukaryota</taxon>
        <taxon>Fungi</taxon>
        <taxon>Dikarya</taxon>
        <taxon>Basidiomycota</taxon>
        <taxon>Ustilaginomycotina</taxon>
        <taxon>Ustilaginomycetes</taxon>
        <taxon>Ustilaginales</taxon>
        <taxon>Ustilaginaceae</taxon>
        <taxon>Pseudozyma</taxon>
    </lineage>
</organism>
<reference evidence="2 3" key="1">
    <citation type="submission" date="2018-03" db="EMBL/GenBank/DDBJ databases">
        <authorList>
            <person name="Guldener U."/>
        </authorList>
    </citation>
    <scope>NUCLEOTIDE SEQUENCE [LARGE SCALE GENOMIC DNA]</scope>
    <source>
        <strain evidence="2 3">DAOM196992</strain>
    </source>
</reference>
<proteinExistence type="predicted"/>
<accession>A0A5C3FBG4</accession>
<evidence type="ECO:0000313" key="2">
    <source>
        <dbReference type="EMBL" id="SPO41783.1"/>
    </source>
</evidence>
<dbReference type="EMBL" id="OOIP01000031">
    <property type="protein sequence ID" value="SPO41783.1"/>
    <property type="molecule type" value="Genomic_DNA"/>
</dbReference>
<gene>
    <name evidence="2" type="ORF">PSFLO_07265</name>
</gene>
<name>A0A5C3FBG4_9BASI</name>
<feature type="region of interest" description="Disordered" evidence="1">
    <location>
        <begin position="39"/>
        <end position="59"/>
    </location>
</feature>
<sequence>MFCCGAAIQFLVACFADPRTRRRCARRWTPKAWQGRGDVRYANRHGGSQTRYGTADDDSRDADAVGEHIFITHDVHDDGSGVEVDEEGSRMRRSLQVTFSECVGTFEKVSAARGEELRPRSDRGVSEDTSEQNDAAAADRETVEEMVEQLIERLYRTSRDLFAYRHVETSVSLGDE</sequence>
<feature type="region of interest" description="Disordered" evidence="1">
    <location>
        <begin position="113"/>
        <end position="143"/>
    </location>
</feature>
<evidence type="ECO:0000313" key="3">
    <source>
        <dbReference type="Proteomes" id="UP000323386"/>
    </source>
</evidence>